<evidence type="ECO:0000256" key="1">
    <source>
        <dbReference type="ARBA" id="ARBA00000312"/>
    </source>
</evidence>
<evidence type="ECO:0000256" key="17">
    <source>
        <dbReference type="ARBA" id="ARBA00030571"/>
    </source>
</evidence>
<feature type="binding site" evidence="19">
    <location>
        <begin position="53"/>
        <end position="56"/>
    </location>
    <ligand>
        <name>GTP</name>
        <dbReference type="ChEBI" id="CHEBI:37565"/>
    </ligand>
</feature>
<dbReference type="PANTHER" id="PTHR34848:SF1">
    <property type="entry name" value="BIFUNCTIONAL ADENOSYLCOBALAMIN BIOSYNTHESIS PROTEIN COBU"/>
    <property type="match status" value="1"/>
</dbReference>
<dbReference type="Proteomes" id="UP000317990">
    <property type="component" value="Unassembled WGS sequence"/>
</dbReference>
<comment type="similarity">
    <text evidence="7">Belongs to the CobU/CobP family.</text>
</comment>
<evidence type="ECO:0000256" key="13">
    <source>
        <dbReference type="ARBA" id="ARBA00022777"/>
    </source>
</evidence>
<comment type="catalytic activity">
    <reaction evidence="1">
        <text>adenosylcob(III)inamide + ATP = adenosylcob(III)inamide phosphate + ADP + H(+)</text>
        <dbReference type="Rhea" id="RHEA:15769"/>
        <dbReference type="ChEBI" id="CHEBI:2480"/>
        <dbReference type="ChEBI" id="CHEBI:15378"/>
        <dbReference type="ChEBI" id="CHEBI:30616"/>
        <dbReference type="ChEBI" id="CHEBI:58502"/>
        <dbReference type="ChEBI" id="CHEBI:456216"/>
        <dbReference type="EC" id="2.7.1.156"/>
    </reaction>
</comment>
<feature type="binding site" evidence="19">
    <location>
        <position position="85"/>
    </location>
    <ligand>
        <name>GTP</name>
        <dbReference type="ChEBI" id="CHEBI:37565"/>
    </ligand>
</feature>
<dbReference type="AlphaFoldDB" id="A0A524RRB6"/>
<dbReference type="GO" id="GO:0043752">
    <property type="term" value="F:adenosylcobinamide kinase activity"/>
    <property type="evidence" value="ECO:0007669"/>
    <property type="project" value="UniProtKB-EC"/>
</dbReference>
<dbReference type="GO" id="GO:0008820">
    <property type="term" value="F:cobinamide phosphate guanylyltransferase activity"/>
    <property type="evidence" value="ECO:0007669"/>
    <property type="project" value="UniProtKB-EC"/>
</dbReference>
<dbReference type="EMBL" id="SRMO01000001">
    <property type="protein sequence ID" value="TGG96870.1"/>
    <property type="molecule type" value="Genomic_DNA"/>
</dbReference>
<evidence type="ECO:0000256" key="2">
    <source>
        <dbReference type="ARBA" id="ARBA00000711"/>
    </source>
</evidence>
<evidence type="ECO:0000256" key="8">
    <source>
        <dbReference type="ARBA" id="ARBA00012016"/>
    </source>
</evidence>
<evidence type="ECO:0000256" key="3">
    <source>
        <dbReference type="ARBA" id="ARBA00001522"/>
    </source>
</evidence>
<feature type="binding site" evidence="19">
    <location>
        <begin position="34"/>
        <end position="36"/>
    </location>
    <ligand>
        <name>GTP</name>
        <dbReference type="ChEBI" id="CHEBI:37565"/>
    </ligand>
</feature>
<keyword evidence="14" id="KW-0067">ATP-binding</keyword>
<dbReference type="GO" id="GO:0005524">
    <property type="term" value="F:ATP binding"/>
    <property type="evidence" value="ECO:0007669"/>
    <property type="project" value="UniProtKB-KW"/>
</dbReference>
<keyword evidence="12 19" id="KW-0547">Nucleotide-binding</keyword>
<dbReference type="GO" id="GO:0005525">
    <property type="term" value="F:GTP binding"/>
    <property type="evidence" value="ECO:0007669"/>
    <property type="project" value="UniProtKB-KW"/>
</dbReference>
<dbReference type="EC" id="2.7.7.62" evidence="9"/>
<feature type="binding site" evidence="19">
    <location>
        <position position="64"/>
    </location>
    <ligand>
        <name>GTP</name>
        <dbReference type="ChEBI" id="CHEBI:37565"/>
    </ligand>
</feature>
<evidence type="ECO:0000313" key="21">
    <source>
        <dbReference type="EMBL" id="TGG96870.1"/>
    </source>
</evidence>
<evidence type="ECO:0000256" key="20">
    <source>
        <dbReference type="SAM" id="MobiDB-lite"/>
    </source>
</evidence>
<evidence type="ECO:0000313" key="22">
    <source>
        <dbReference type="Proteomes" id="UP000317990"/>
    </source>
</evidence>
<evidence type="ECO:0000256" key="11">
    <source>
        <dbReference type="ARBA" id="ARBA00022679"/>
    </source>
</evidence>
<evidence type="ECO:0000256" key="16">
    <source>
        <dbReference type="ARBA" id="ARBA00029570"/>
    </source>
</evidence>
<evidence type="ECO:0000256" key="4">
    <source>
        <dbReference type="ARBA" id="ARBA00003889"/>
    </source>
</evidence>
<evidence type="ECO:0000256" key="10">
    <source>
        <dbReference type="ARBA" id="ARBA00022573"/>
    </source>
</evidence>
<evidence type="ECO:0000256" key="18">
    <source>
        <dbReference type="PIRSR" id="PIRSR006135-1"/>
    </source>
</evidence>
<accession>A0A524RRB6</accession>
<comment type="catalytic activity">
    <reaction evidence="2">
        <text>adenosylcob(III)inamide phosphate + GTP + H(+) = adenosylcob(III)inamide-GDP + diphosphate</text>
        <dbReference type="Rhea" id="RHEA:22712"/>
        <dbReference type="ChEBI" id="CHEBI:15378"/>
        <dbReference type="ChEBI" id="CHEBI:33019"/>
        <dbReference type="ChEBI" id="CHEBI:37565"/>
        <dbReference type="ChEBI" id="CHEBI:58502"/>
        <dbReference type="ChEBI" id="CHEBI:60487"/>
        <dbReference type="EC" id="2.7.7.62"/>
    </reaction>
</comment>
<protein>
    <recommendedName>
        <fullName evidence="16">Adenosylcobinamide kinase</fullName>
        <ecNumber evidence="8">2.7.1.156</ecNumber>
        <ecNumber evidence="9">2.7.7.62</ecNumber>
    </recommendedName>
    <alternativeName>
        <fullName evidence="17">Adenosylcobinamide-phosphate guanylyltransferase</fullName>
    </alternativeName>
</protein>
<feature type="region of interest" description="Disordered" evidence="20">
    <location>
        <begin position="183"/>
        <end position="205"/>
    </location>
</feature>
<feature type="binding site" evidence="19">
    <location>
        <begin position="9"/>
        <end position="16"/>
    </location>
    <ligand>
        <name>GTP</name>
        <dbReference type="ChEBI" id="CHEBI:37565"/>
    </ligand>
</feature>
<dbReference type="InterPro" id="IPR003203">
    <property type="entry name" value="CobU/CobP"/>
</dbReference>
<dbReference type="CDD" id="cd00544">
    <property type="entry name" value="CobU"/>
    <property type="match status" value="1"/>
</dbReference>
<evidence type="ECO:0000256" key="9">
    <source>
        <dbReference type="ARBA" id="ARBA00012523"/>
    </source>
</evidence>
<dbReference type="UniPathway" id="UPA00148">
    <property type="reaction ID" value="UER00236"/>
</dbReference>
<keyword evidence="10" id="KW-0169">Cobalamin biosynthesis</keyword>
<keyword evidence="15 19" id="KW-0342">GTP-binding</keyword>
<evidence type="ECO:0000256" key="12">
    <source>
        <dbReference type="ARBA" id="ARBA00022741"/>
    </source>
</evidence>
<comment type="pathway">
    <text evidence="5">Cofactor biosynthesis; adenosylcobalamin biosynthesis; adenosylcobalamin from cob(II)yrinate a,c-diamide: step 6/7.</text>
</comment>
<proteinExistence type="inferred from homology"/>
<dbReference type="SUPFAM" id="SSF52540">
    <property type="entry name" value="P-loop containing nucleoside triphosphate hydrolases"/>
    <property type="match status" value="1"/>
</dbReference>
<evidence type="ECO:0000256" key="7">
    <source>
        <dbReference type="ARBA" id="ARBA00007490"/>
    </source>
</evidence>
<dbReference type="EC" id="2.7.1.156" evidence="8"/>
<evidence type="ECO:0000256" key="14">
    <source>
        <dbReference type="ARBA" id="ARBA00022840"/>
    </source>
</evidence>
<evidence type="ECO:0000256" key="19">
    <source>
        <dbReference type="PIRSR" id="PIRSR006135-2"/>
    </source>
</evidence>
<dbReference type="GO" id="GO:0009236">
    <property type="term" value="P:cobalamin biosynthetic process"/>
    <property type="evidence" value="ECO:0007669"/>
    <property type="project" value="UniProtKB-UniPathway"/>
</dbReference>
<name>A0A524RRB6_9CHRO</name>
<comment type="catalytic activity">
    <reaction evidence="3">
        <text>adenosylcob(III)inamide + GTP = adenosylcob(III)inamide phosphate + GDP + H(+)</text>
        <dbReference type="Rhea" id="RHEA:15765"/>
        <dbReference type="ChEBI" id="CHEBI:2480"/>
        <dbReference type="ChEBI" id="CHEBI:15378"/>
        <dbReference type="ChEBI" id="CHEBI:37565"/>
        <dbReference type="ChEBI" id="CHEBI:58189"/>
        <dbReference type="ChEBI" id="CHEBI:58502"/>
        <dbReference type="EC" id="2.7.1.156"/>
    </reaction>
</comment>
<gene>
    <name evidence="21" type="ORF">ERJ67_00130</name>
</gene>
<sequence length="205" mass="21997">MGGHLFVSGGVRSGKSDWAERLAANQGSPVIYLATASLQADDPVWLERIERHRARRPASWRVIECGAALVAAIEQAAAQQLLLIDSTGGWCRHFLDQEPPRWAEVTRNLERSCLGYRGRLLFVAEEVGQAVIPATAIGARFQDRLGGLNRRLAALCSAHWWVQAGTAVDLAQLGQPVAARPGVASAPPSCVPPPSPHACGRSVRA</sequence>
<evidence type="ECO:0000256" key="15">
    <source>
        <dbReference type="ARBA" id="ARBA00023134"/>
    </source>
</evidence>
<reference evidence="21 22" key="1">
    <citation type="journal article" date="2019" name="mSystems">
        <title>Life at home and on the roam: Genomic adaptions reflect the dual lifestyle of an intracellular, facultative symbiont.</title>
        <authorList>
            <person name="Burgsdorf I."/>
        </authorList>
    </citation>
    <scope>NUCLEOTIDE SEQUENCE [LARGE SCALE GENOMIC DNA]</scope>
    <source>
        <strain evidence="21">277cV</strain>
    </source>
</reference>
<organism evidence="21 22">
    <name type="scientific">Aphanocapsa feldmannii 277cV</name>
    <dbReference type="NCBI Taxonomy" id="2507553"/>
    <lineage>
        <taxon>Bacteria</taxon>
        <taxon>Bacillati</taxon>
        <taxon>Cyanobacteriota</taxon>
        <taxon>Cyanophyceae</taxon>
        <taxon>Oscillatoriophycideae</taxon>
        <taxon>Chroococcales</taxon>
        <taxon>Microcystaceae</taxon>
        <taxon>Aphanocapsa</taxon>
    </lineage>
</organism>
<dbReference type="Pfam" id="PF02283">
    <property type="entry name" value="CobU"/>
    <property type="match status" value="1"/>
</dbReference>
<dbReference type="PIRSF" id="PIRSF006135">
    <property type="entry name" value="CobU"/>
    <property type="match status" value="1"/>
</dbReference>
<dbReference type="Gene3D" id="3.40.50.300">
    <property type="entry name" value="P-loop containing nucleotide triphosphate hydrolases"/>
    <property type="match status" value="1"/>
</dbReference>
<keyword evidence="13 21" id="KW-0418">Kinase</keyword>
<comment type="caution">
    <text evidence="21">The sequence shown here is derived from an EMBL/GenBank/DDBJ whole genome shotgun (WGS) entry which is preliminary data.</text>
</comment>
<dbReference type="InterPro" id="IPR027417">
    <property type="entry name" value="P-loop_NTPase"/>
</dbReference>
<keyword evidence="21" id="KW-0548">Nucleotidyltransferase</keyword>
<dbReference type="PANTHER" id="PTHR34848">
    <property type="match status" value="1"/>
</dbReference>
<comment type="function">
    <text evidence="4">Catalyzes ATP-dependent phosphorylation of adenosylcobinamide and addition of GMP to adenosylcobinamide phosphate.</text>
</comment>
<feature type="active site" description="GMP-histidine intermediate" evidence="18">
    <location>
        <position position="52"/>
    </location>
</feature>
<comment type="pathway">
    <text evidence="6">Cofactor biosynthesis; adenosylcobalamin biosynthesis; adenosylcobalamin from cob(II)yrinate a,c-diamide: step 5/7.</text>
</comment>
<evidence type="ECO:0000256" key="5">
    <source>
        <dbReference type="ARBA" id="ARBA00004692"/>
    </source>
</evidence>
<keyword evidence="11 21" id="KW-0808">Transferase</keyword>
<evidence type="ECO:0000256" key="6">
    <source>
        <dbReference type="ARBA" id="ARBA00005159"/>
    </source>
</evidence>